<keyword evidence="4" id="KW-0479">Metal-binding</keyword>
<dbReference type="GO" id="GO:0046872">
    <property type="term" value="F:metal ion binding"/>
    <property type="evidence" value="ECO:0007669"/>
    <property type="project" value="UniProtKB-KW"/>
</dbReference>
<keyword evidence="3" id="KW-0963">Cytoplasm</keyword>
<evidence type="ECO:0000256" key="6">
    <source>
        <dbReference type="ARBA" id="ARBA00023274"/>
    </source>
</evidence>
<keyword evidence="6" id="KW-0687">Ribonucleoprotein</keyword>
<protein>
    <recommendedName>
        <fullName evidence="7">TROVE domain-containing protein</fullName>
    </recommendedName>
</protein>
<dbReference type="InterPro" id="IPR040322">
    <property type="entry name" value="TROVE2"/>
</dbReference>
<evidence type="ECO:0000313" key="9">
    <source>
        <dbReference type="Proteomes" id="UP000186168"/>
    </source>
</evidence>
<sequence>MARFNTRAVRRAAASPIATTGERTATHEGATGFVRDDRSELFLLAVSNLVGTDTFYERGDDRDDRYRGLVRKLAVEDPEWAARLLGWLRREGNMRTASLVGAAEYVRARLDAGAPGHSRQVVDSVLRRADEPGEMLGYWTGQYGRALPKPVKRGVADAVRRLYDERSLLKYDTVSKGFRFGDVLDLVHPRPAADKPWQGDLFKHALDRRHGRDTEIPGSLTVLRAAAALSALPVADRRAYVLDPSLIPAPGGLAGAGFTWERLAGWLQGPMDKAAWEAVIPSMGLMALVRNLRNFDEAGVSDEAAERVAARIADPERVATSRMFPFRFWAAYKHTRSLRWGHALEKALSASLSHVPALPGRTLILIDRSPSMFPGYGYSTPNTSDIPLAEQAAVFGAALAVRAAAPTLVEFGMTSRRLEVPKGGSALRLMEEFGRISGTDIPSAVKQHYAGHDRIVIVTDEQTRRGWLPSNCHGQWGGMPETHIDDLVPAEVPVYMWNMAGYRAGAMPSGGGNRHTFGGLTDHAFRVIPLLEAGRDARWPWEG</sequence>
<dbReference type="InterPro" id="IPR037214">
    <property type="entry name" value="TROVE_dom_sf"/>
</dbReference>
<dbReference type="SUPFAM" id="SSF53300">
    <property type="entry name" value="vWA-like"/>
    <property type="match status" value="1"/>
</dbReference>
<dbReference type="InterPro" id="IPR036465">
    <property type="entry name" value="vWFA_dom_sf"/>
</dbReference>
<evidence type="ECO:0000256" key="1">
    <source>
        <dbReference type="ARBA" id="ARBA00004496"/>
    </source>
</evidence>
<dbReference type="GO" id="GO:0005737">
    <property type="term" value="C:cytoplasm"/>
    <property type="evidence" value="ECO:0007669"/>
    <property type="project" value="UniProtKB-SubCell"/>
</dbReference>
<dbReference type="GO" id="GO:1990904">
    <property type="term" value="C:ribonucleoprotein complex"/>
    <property type="evidence" value="ECO:0007669"/>
    <property type="project" value="UniProtKB-KW"/>
</dbReference>
<dbReference type="SUPFAM" id="SSF140864">
    <property type="entry name" value="TROVE domain-like"/>
    <property type="match status" value="1"/>
</dbReference>
<organism evidence="8 9">
    <name type="scientific">Streptomyces sparsogenes DSM 40356</name>
    <dbReference type="NCBI Taxonomy" id="1331668"/>
    <lineage>
        <taxon>Bacteria</taxon>
        <taxon>Bacillati</taxon>
        <taxon>Actinomycetota</taxon>
        <taxon>Actinomycetes</taxon>
        <taxon>Kitasatosporales</taxon>
        <taxon>Streptomycetaceae</taxon>
        <taxon>Streptomyces</taxon>
    </lineage>
</organism>
<evidence type="ECO:0000313" key="8">
    <source>
        <dbReference type="EMBL" id="OMI34922.1"/>
    </source>
</evidence>
<dbReference type="PROSITE" id="PS50988">
    <property type="entry name" value="TROVE"/>
    <property type="match status" value="1"/>
</dbReference>
<evidence type="ECO:0000259" key="7">
    <source>
        <dbReference type="PROSITE" id="PS50988"/>
    </source>
</evidence>
<keyword evidence="9" id="KW-1185">Reference proteome</keyword>
<reference evidence="8 9" key="1">
    <citation type="submission" date="2013-05" db="EMBL/GenBank/DDBJ databases">
        <title>Genome sequence of Streptomyces sparsogenes DSM 40356.</title>
        <authorList>
            <person name="Coyne S."/>
            <person name="Seebeck F.P."/>
        </authorList>
    </citation>
    <scope>NUCLEOTIDE SEQUENCE [LARGE SCALE GENOMIC DNA]</scope>
    <source>
        <strain evidence="8 9">DSM 40356</strain>
    </source>
</reference>
<gene>
    <name evidence="8" type="ORF">SPAR_33886</name>
</gene>
<dbReference type="InterPro" id="IPR008858">
    <property type="entry name" value="TROVE_dom"/>
</dbReference>
<keyword evidence="5" id="KW-0694">RNA-binding</keyword>
<comment type="caution">
    <text evidence="8">The sequence shown here is derived from an EMBL/GenBank/DDBJ whole genome shotgun (WGS) entry which is preliminary data.</text>
</comment>
<dbReference type="PANTHER" id="PTHR14202:SF0">
    <property type="entry name" value="RNA-BINDING PROTEIN RO60"/>
    <property type="match status" value="1"/>
</dbReference>
<dbReference type="GO" id="GO:0003723">
    <property type="term" value="F:RNA binding"/>
    <property type="evidence" value="ECO:0007669"/>
    <property type="project" value="UniProtKB-KW"/>
</dbReference>
<name>A0A1R1S9N4_9ACTN</name>
<dbReference type="PANTHER" id="PTHR14202">
    <property type="entry name" value="60 KDA RIBONUCLEOPROTEIN SSA/RO"/>
    <property type="match status" value="1"/>
</dbReference>
<proteinExistence type="inferred from homology"/>
<evidence type="ECO:0000256" key="5">
    <source>
        <dbReference type="ARBA" id="ARBA00022884"/>
    </source>
</evidence>
<accession>A0A1R1S9N4</accession>
<dbReference type="Gene3D" id="3.40.50.410">
    <property type="entry name" value="von Willebrand factor, type A domain"/>
    <property type="match status" value="1"/>
</dbReference>
<evidence type="ECO:0000256" key="2">
    <source>
        <dbReference type="ARBA" id="ARBA00007814"/>
    </source>
</evidence>
<dbReference type="Proteomes" id="UP000186168">
    <property type="component" value="Unassembled WGS sequence"/>
</dbReference>
<comment type="similarity">
    <text evidence="2">Belongs to the Ro 60 kDa family.</text>
</comment>
<evidence type="ECO:0000256" key="3">
    <source>
        <dbReference type="ARBA" id="ARBA00022490"/>
    </source>
</evidence>
<evidence type="ECO:0000256" key="4">
    <source>
        <dbReference type="ARBA" id="ARBA00022723"/>
    </source>
</evidence>
<dbReference type="AlphaFoldDB" id="A0A1R1S9N4"/>
<dbReference type="Pfam" id="PF05731">
    <property type="entry name" value="TROVE"/>
    <property type="match status" value="1"/>
</dbReference>
<comment type="subcellular location">
    <subcellularLocation>
        <location evidence="1">Cytoplasm</location>
    </subcellularLocation>
</comment>
<dbReference type="RefSeq" id="WP_076971977.1">
    <property type="nucleotide sequence ID" value="NZ_ASQP01000431.1"/>
</dbReference>
<dbReference type="EMBL" id="ASQP01000431">
    <property type="protein sequence ID" value="OMI34922.1"/>
    <property type="molecule type" value="Genomic_DNA"/>
</dbReference>
<feature type="domain" description="TROVE" evidence="7">
    <location>
        <begin position="24"/>
        <end position="360"/>
    </location>
</feature>